<dbReference type="PROSITE" id="PS50815">
    <property type="entry name" value="HORMA"/>
    <property type="match status" value="1"/>
</dbReference>
<evidence type="ECO:0000256" key="1">
    <source>
        <dbReference type="ARBA" id="ARBA00004123"/>
    </source>
</evidence>
<dbReference type="EMBL" id="KN846974">
    <property type="protein sequence ID" value="KIW76636.1"/>
    <property type="molecule type" value="Genomic_DNA"/>
</dbReference>
<reference evidence="8 9" key="1">
    <citation type="submission" date="2015-01" db="EMBL/GenBank/DDBJ databases">
        <title>The Genome Sequence of Fonsecaea pedrosoi CBS 271.37.</title>
        <authorList>
            <consortium name="The Broad Institute Genomics Platform"/>
            <person name="Cuomo C."/>
            <person name="de Hoog S."/>
            <person name="Gorbushina A."/>
            <person name="Stielow B."/>
            <person name="Teixiera M."/>
            <person name="Abouelleil A."/>
            <person name="Chapman S.B."/>
            <person name="Priest M."/>
            <person name="Young S.K."/>
            <person name="Wortman J."/>
            <person name="Nusbaum C."/>
            <person name="Birren B."/>
        </authorList>
    </citation>
    <scope>NUCLEOTIDE SEQUENCE [LARGE SCALE GENOMIC DNA]</scope>
    <source>
        <strain evidence="8 9">CBS 271.37</strain>
    </source>
</reference>
<feature type="region of interest" description="Disordered" evidence="6">
    <location>
        <begin position="276"/>
        <end position="365"/>
    </location>
</feature>
<dbReference type="GO" id="GO:0007130">
    <property type="term" value="P:synaptonemal complex assembly"/>
    <property type="evidence" value="ECO:0007669"/>
    <property type="project" value="TreeGrafter"/>
</dbReference>
<dbReference type="InterPro" id="IPR003511">
    <property type="entry name" value="HORMA_dom"/>
</dbReference>
<dbReference type="GO" id="GO:0005694">
    <property type="term" value="C:chromosome"/>
    <property type="evidence" value="ECO:0007669"/>
    <property type="project" value="UniProtKB-SubCell"/>
</dbReference>
<keyword evidence="3" id="KW-0158">Chromosome</keyword>
<feature type="compositionally biased region" description="Low complexity" evidence="6">
    <location>
        <begin position="282"/>
        <end position="294"/>
    </location>
</feature>
<evidence type="ECO:0000313" key="9">
    <source>
        <dbReference type="Proteomes" id="UP000053029"/>
    </source>
</evidence>
<name>A0A0D2DG36_9EURO</name>
<dbReference type="GeneID" id="25308570"/>
<protein>
    <recommendedName>
        <fullName evidence="7">HORMA domain-containing protein</fullName>
    </recommendedName>
</protein>
<keyword evidence="9" id="KW-1185">Reference proteome</keyword>
<sequence length="701" mass="77859">MAQQVLLAPPTERILSQAESLAVVQIFLNASLACIAHTRELIPWTSSCFRTRYVDQITLESDSSAGESLYSAFQSLAPESAGEGQEVKLLVRGGNRCADQMLDMLEQGVFDALDQSYLDSLRVFVTDAAQRQPSIIETYHFAFAYERGTVTSVHLSSVAHAFVLENVHKSFRVAIRALLRSLRNLPRLPARRKLGMSLTYNESCPMVYQPPGFVDKDEYQEGEGQTMCEALLDRDEDVVGMLECGYHQMRVAVHLQDAARQESLIDLHDTEISRQLQAMQKTSSSHSNNLLSTLRDSFPGSKRSRNGPMPSAKRLRPSEPKKPSSDESVPHSVGTNQLTEFQGPRGSAFATPRPGHRGSASKDCPVQKSLPGENGLCISVTKLAELLIHCYAVQSGKTGESGDAFDHRLLADGRIRRLSRSSRIGCECGSQHRSSSMLFCEVCDSWQHKECYGRGDSLPPATIPEEHFCYTCLLFSEGLKPPNSPLLIILLRVATGYLAAKTTPGLRIAGDFLQTQLKPFRWTREVLDWAMERLVEEGLLKPVARGFFEVGSLDDAEMWQVKERCMGSLASVKGLFETCTNPDNTRRNDLLSSLKAYAGENDYTTAEGCEEMISYDEFGVPVYRWGYDTATRNPSLKNPVVEKELTTPVRRRKISISRILINIDRSPSAASMSLEESTNRFRDNRSYSTDCSNAASTATAD</sequence>
<feature type="region of interest" description="Disordered" evidence="6">
    <location>
        <begin position="671"/>
        <end position="701"/>
    </location>
</feature>
<dbReference type="HOGENOM" id="CLU_395860_0_0_1"/>
<feature type="compositionally biased region" description="Polar residues" evidence="6">
    <location>
        <begin position="686"/>
        <end position="701"/>
    </location>
</feature>
<gene>
    <name evidence="8" type="ORF">Z517_09080</name>
</gene>
<evidence type="ECO:0000256" key="6">
    <source>
        <dbReference type="SAM" id="MobiDB-lite"/>
    </source>
</evidence>
<dbReference type="InterPro" id="IPR013083">
    <property type="entry name" value="Znf_RING/FYVE/PHD"/>
</dbReference>
<evidence type="ECO:0000256" key="4">
    <source>
        <dbReference type="ARBA" id="ARBA00023242"/>
    </source>
</evidence>
<evidence type="ECO:0000313" key="8">
    <source>
        <dbReference type="EMBL" id="KIW76636.1"/>
    </source>
</evidence>
<organism evidence="8 9">
    <name type="scientific">Fonsecaea pedrosoi CBS 271.37</name>
    <dbReference type="NCBI Taxonomy" id="1442368"/>
    <lineage>
        <taxon>Eukaryota</taxon>
        <taxon>Fungi</taxon>
        <taxon>Dikarya</taxon>
        <taxon>Ascomycota</taxon>
        <taxon>Pezizomycotina</taxon>
        <taxon>Eurotiomycetes</taxon>
        <taxon>Chaetothyriomycetidae</taxon>
        <taxon>Chaetothyriales</taxon>
        <taxon>Herpotrichiellaceae</taxon>
        <taxon>Fonsecaea</taxon>
    </lineage>
</organism>
<dbReference type="PANTHER" id="PTHR48225:SF7">
    <property type="entry name" value="MEIOSIS-SPECIFIC PROTEIN HOP1"/>
    <property type="match status" value="1"/>
</dbReference>
<dbReference type="Gene3D" id="3.30.900.10">
    <property type="entry name" value="HORMA domain"/>
    <property type="match status" value="1"/>
</dbReference>
<dbReference type="GO" id="GO:0051598">
    <property type="term" value="P:meiotic recombination checkpoint signaling"/>
    <property type="evidence" value="ECO:0007669"/>
    <property type="project" value="TreeGrafter"/>
</dbReference>
<dbReference type="InterPro" id="IPR051294">
    <property type="entry name" value="HORMA_MeioticProgression"/>
</dbReference>
<proteinExistence type="predicted"/>
<feature type="compositionally biased region" description="Basic and acidic residues" evidence="6">
    <location>
        <begin position="316"/>
        <end position="329"/>
    </location>
</feature>
<dbReference type="Proteomes" id="UP000053029">
    <property type="component" value="Unassembled WGS sequence"/>
</dbReference>
<dbReference type="Gene3D" id="3.30.40.10">
    <property type="entry name" value="Zinc/RING finger domain, C3HC4 (zinc finger)"/>
    <property type="match status" value="1"/>
</dbReference>
<dbReference type="SUPFAM" id="SSF57903">
    <property type="entry name" value="FYVE/PHD zinc finger"/>
    <property type="match status" value="1"/>
</dbReference>
<dbReference type="InterPro" id="IPR036570">
    <property type="entry name" value="HORMA_dom_sf"/>
</dbReference>
<dbReference type="PANTHER" id="PTHR48225">
    <property type="entry name" value="HORMA DOMAIN-CONTAINING PROTEIN 1"/>
    <property type="match status" value="1"/>
</dbReference>
<dbReference type="Pfam" id="PF02301">
    <property type="entry name" value="HORMA"/>
    <property type="match status" value="1"/>
</dbReference>
<evidence type="ECO:0000256" key="2">
    <source>
        <dbReference type="ARBA" id="ARBA00004286"/>
    </source>
</evidence>
<keyword evidence="5" id="KW-0469">Meiosis</keyword>
<accession>A0A0D2DG36</accession>
<comment type="subcellular location">
    <subcellularLocation>
        <location evidence="2">Chromosome</location>
    </subcellularLocation>
    <subcellularLocation>
        <location evidence="1">Nucleus</location>
    </subcellularLocation>
</comment>
<dbReference type="SUPFAM" id="SSF56019">
    <property type="entry name" value="The spindle assembly checkpoint protein mad2"/>
    <property type="match status" value="1"/>
</dbReference>
<dbReference type="VEuPathDB" id="FungiDB:Z517_09080"/>
<keyword evidence="4" id="KW-0539">Nucleus</keyword>
<feature type="domain" description="HORMA" evidence="7">
    <location>
        <begin position="18"/>
        <end position="253"/>
    </location>
</feature>
<evidence type="ECO:0000256" key="5">
    <source>
        <dbReference type="ARBA" id="ARBA00023254"/>
    </source>
</evidence>
<dbReference type="RefSeq" id="XP_013280444.1">
    <property type="nucleotide sequence ID" value="XM_013424990.1"/>
</dbReference>
<dbReference type="InterPro" id="IPR011011">
    <property type="entry name" value="Znf_FYVE_PHD"/>
</dbReference>
<evidence type="ECO:0000256" key="3">
    <source>
        <dbReference type="ARBA" id="ARBA00022454"/>
    </source>
</evidence>
<dbReference type="GO" id="GO:0005634">
    <property type="term" value="C:nucleus"/>
    <property type="evidence" value="ECO:0007669"/>
    <property type="project" value="UniProtKB-SubCell"/>
</dbReference>
<dbReference type="OrthoDB" id="1928087at2759"/>
<dbReference type="AlphaFoldDB" id="A0A0D2DG36"/>
<evidence type="ECO:0000259" key="7">
    <source>
        <dbReference type="PROSITE" id="PS50815"/>
    </source>
</evidence>
<dbReference type="STRING" id="1442368.A0A0D2DG36"/>